<dbReference type="InterPro" id="IPR000182">
    <property type="entry name" value="GNAT_dom"/>
</dbReference>
<dbReference type="Proteomes" id="UP000635565">
    <property type="component" value="Unassembled WGS sequence"/>
</dbReference>
<evidence type="ECO:0000313" key="3">
    <source>
        <dbReference type="Proteomes" id="UP000635565"/>
    </source>
</evidence>
<dbReference type="SUPFAM" id="SSF55729">
    <property type="entry name" value="Acyl-CoA N-acyltransferases (Nat)"/>
    <property type="match status" value="1"/>
</dbReference>
<gene>
    <name evidence="2" type="ORF">KSZ_72360</name>
</gene>
<dbReference type="PANTHER" id="PTHR43415:SF3">
    <property type="entry name" value="GNAT-FAMILY ACETYLTRANSFERASE"/>
    <property type="match status" value="1"/>
</dbReference>
<dbReference type="CDD" id="cd04301">
    <property type="entry name" value="NAT_SF"/>
    <property type="match status" value="1"/>
</dbReference>
<organism evidence="2 3">
    <name type="scientific">Dictyobacter formicarum</name>
    <dbReference type="NCBI Taxonomy" id="2778368"/>
    <lineage>
        <taxon>Bacteria</taxon>
        <taxon>Bacillati</taxon>
        <taxon>Chloroflexota</taxon>
        <taxon>Ktedonobacteria</taxon>
        <taxon>Ktedonobacterales</taxon>
        <taxon>Dictyobacteraceae</taxon>
        <taxon>Dictyobacter</taxon>
    </lineage>
</organism>
<dbReference type="Pfam" id="PF00583">
    <property type="entry name" value="Acetyltransf_1"/>
    <property type="match status" value="1"/>
</dbReference>
<comment type="caution">
    <text evidence="2">The sequence shown here is derived from an EMBL/GenBank/DDBJ whole genome shotgun (WGS) entry which is preliminary data.</text>
</comment>
<feature type="domain" description="N-acetyltransferase" evidence="1">
    <location>
        <begin position="20"/>
        <end position="186"/>
    </location>
</feature>
<evidence type="ECO:0000259" key="1">
    <source>
        <dbReference type="PROSITE" id="PS51186"/>
    </source>
</evidence>
<dbReference type="RefSeq" id="WP_201366757.1">
    <property type="nucleotide sequence ID" value="NZ_BNJJ01000033.1"/>
</dbReference>
<reference evidence="2 3" key="1">
    <citation type="journal article" date="2021" name="Int. J. Syst. Evol. Microbiol.">
        <title>Reticulibacter mediterranei gen. nov., sp. nov., within the new family Reticulibacteraceae fam. nov., and Ktedonospora formicarum gen. nov., sp. nov., Ktedonobacter robiniae sp. nov., Dictyobacter formicarum sp. nov. and Dictyobacter arantiisoli sp. nov., belonging to the class Ktedonobacteria.</title>
        <authorList>
            <person name="Yabe S."/>
            <person name="Zheng Y."/>
            <person name="Wang C.M."/>
            <person name="Sakai Y."/>
            <person name="Abe K."/>
            <person name="Yokota A."/>
            <person name="Donadio S."/>
            <person name="Cavaletti L."/>
            <person name="Monciardini P."/>
        </authorList>
    </citation>
    <scope>NUCLEOTIDE SEQUENCE [LARGE SCALE GENOMIC DNA]</scope>
    <source>
        <strain evidence="2 3">SOSP1-9</strain>
    </source>
</reference>
<protein>
    <submittedName>
        <fullName evidence="2">Acetyltransferase</fullName>
    </submittedName>
</protein>
<dbReference type="PANTHER" id="PTHR43415">
    <property type="entry name" value="SPERMIDINE N(1)-ACETYLTRANSFERASE"/>
    <property type="match status" value="1"/>
</dbReference>
<dbReference type="EMBL" id="BNJJ01000033">
    <property type="protein sequence ID" value="GHO89230.1"/>
    <property type="molecule type" value="Genomic_DNA"/>
</dbReference>
<accession>A0ABQ3VSQ2</accession>
<dbReference type="InterPro" id="IPR016181">
    <property type="entry name" value="Acyl_CoA_acyltransferase"/>
</dbReference>
<dbReference type="PROSITE" id="PS51186">
    <property type="entry name" value="GNAT"/>
    <property type="match status" value="1"/>
</dbReference>
<evidence type="ECO:0000313" key="2">
    <source>
        <dbReference type="EMBL" id="GHO89230.1"/>
    </source>
</evidence>
<name>A0ABQ3VSQ2_9CHLR</name>
<sequence>MQNNSFESIQHTLLKNNLQLTLRPARPEDAEQLLVFVEQIAGESENITFGPGEFGMTVEEERAFLQQVATIPTSLYLVAEVAGEIAGTLTFSTGKRSRIRHAGEFGVSVLRKYWNLGIGRHLLTYLISWARQTRIIRKINLRVRVDNLAAIHLYEKAGFVQEGRISREFYLHDQFIDVYHMGLEIDPLPET</sequence>
<keyword evidence="3" id="KW-1185">Reference proteome</keyword>
<proteinExistence type="predicted"/>
<dbReference type="Gene3D" id="3.40.630.30">
    <property type="match status" value="1"/>
</dbReference>